<reference evidence="2 3" key="1">
    <citation type="submission" date="2019-11" db="EMBL/GenBank/DDBJ databases">
        <authorList>
            <person name="Li J."/>
        </authorList>
    </citation>
    <scope>NUCLEOTIDE SEQUENCE [LARGE SCALE GENOMIC DNA]</scope>
    <source>
        <strain evidence="2 3">J4</strain>
    </source>
</reference>
<name>A0A6G1X8U1_9BACI</name>
<feature type="transmembrane region" description="Helical" evidence="1">
    <location>
        <begin position="190"/>
        <end position="214"/>
    </location>
</feature>
<dbReference type="Proteomes" id="UP000480185">
    <property type="component" value="Unassembled WGS sequence"/>
</dbReference>
<dbReference type="EMBL" id="WJNH01000009">
    <property type="protein sequence ID" value="MRG87384.1"/>
    <property type="molecule type" value="Genomic_DNA"/>
</dbReference>
<dbReference type="AlphaFoldDB" id="A0A6G1X8U1"/>
<feature type="transmembrane region" description="Helical" evidence="1">
    <location>
        <begin position="56"/>
        <end position="75"/>
    </location>
</feature>
<evidence type="ECO:0000313" key="3">
    <source>
        <dbReference type="Proteomes" id="UP000480185"/>
    </source>
</evidence>
<accession>A0A6G1X8U1</accession>
<gene>
    <name evidence="2" type="ORF">GH754_13895</name>
</gene>
<evidence type="ECO:0008006" key="4">
    <source>
        <dbReference type="Google" id="ProtNLM"/>
    </source>
</evidence>
<organism evidence="2 3">
    <name type="scientific">Salinibacillus xinjiangensis</name>
    <dbReference type="NCBI Taxonomy" id="1229268"/>
    <lineage>
        <taxon>Bacteria</taxon>
        <taxon>Bacillati</taxon>
        <taxon>Bacillota</taxon>
        <taxon>Bacilli</taxon>
        <taxon>Bacillales</taxon>
        <taxon>Bacillaceae</taxon>
        <taxon>Salinibacillus</taxon>
    </lineage>
</organism>
<feature type="transmembrane region" description="Helical" evidence="1">
    <location>
        <begin position="159"/>
        <end position="184"/>
    </location>
</feature>
<feature type="transmembrane region" description="Helical" evidence="1">
    <location>
        <begin position="21"/>
        <end position="44"/>
    </location>
</feature>
<evidence type="ECO:0000256" key="1">
    <source>
        <dbReference type="SAM" id="Phobius"/>
    </source>
</evidence>
<keyword evidence="1" id="KW-1133">Transmembrane helix</keyword>
<feature type="transmembrane region" description="Helical" evidence="1">
    <location>
        <begin position="118"/>
        <end position="138"/>
    </location>
</feature>
<comment type="caution">
    <text evidence="2">The sequence shown here is derived from an EMBL/GenBank/DDBJ whole genome shotgun (WGS) entry which is preliminary data.</text>
</comment>
<keyword evidence="1" id="KW-0812">Transmembrane</keyword>
<evidence type="ECO:0000313" key="2">
    <source>
        <dbReference type="EMBL" id="MRG87384.1"/>
    </source>
</evidence>
<protein>
    <recommendedName>
        <fullName evidence="4">DUF975 family protein</fullName>
    </recommendedName>
</protein>
<sequence>MSVTVMIRESLELYNRHLIKILLLSVLFVIPLTLFCYVATYYLFDQLTSEQHPNLYALFLIVINFVLVIPSFMKLALTDIEDDELPSVGQLIYEGLRYFGLILFLTIPFYIVGVLGSAFFFIPTILCFAIILLIPFFVKQKTVGDVFRQVGKTLRNENIFLLLDLLVIVSVQILVWGLLMIIFANFENNFYVYGLARSMMNSFIFPLLVFYFTIKYRKSELSL</sequence>
<keyword evidence="1" id="KW-0472">Membrane</keyword>
<proteinExistence type="predicted"/>
<feature type="transmembrane region" description="Helical" evidence="1">
    <location>
        <begin position="95"/>
        <end position="112"/>
    </location>
</feature>
<keyword evidence="3" id="KW-1185">Reference proteome</keyword>